<accession>A0A1H8VG04</accession>
<dbReference type="Gene3D" id="3.60.60.10">
    <property type="entry name" value="Penicillin V Acylase, Chain A"/>
    <property type="match status" value="1"/>
</dbReference>
<protein>
    <submittedName>
        <fullName evidence="3">Predicted choloylglycine hydrolase</fullName>
    </submittedName>
    <submittedName>
        <fullName evidence="2">Putative choloylglycine hydrolase</fullName>
    </submittedName>
</protein>
<reference evidence="4" key="2">
    <citation type="submission" date="2016-10" db="EMBL/GenBank/DDBJ databases">
        <authorList>
            <person name="Wibberg D."/>
        </authorList>
    </citation>
    <scope>NUCLEOTIDE SEQUENCE [LARGE SCALE GENOMIC DNA]</scope>
</reference>
<dbReference type="NCBIfam" id="NF040521">
    <property type="entry name" value="C45_proenzyme"/>
    <property type="match status" value="1"/>
</dbReference>
<dbReference type="OrthoDB" id="8617387at2"/>
<gene>
    <name evidence="2" type="ORF">RTCCBAU85039_6030</name>
    <name evidence="3" type="ORF">SAMN05216228_104223</name>
</gene>
<keyword evidence="2" id="KW-0378">Hydrolase</keyword>
<dbReference type="RefSeq" id="WP_093041575.1">
    <property type="nucleotide sequence ID" value="NZ_FOCV01000042.1"/>
</dbReference>
<reference evidence="3 5" key="1">
    <citation type="submission" date="2016-10" db="EMBL/GenBank/DDBJ databases">
        <authorList>
            <person name="Varghese N."/>
            <person name="Submissions S."/>
        </authorList>
    </citation>
    <scope>NUCLEOTIDE SEQUENCE [LARGE SCALE GENOMIC DNA]</scope>
    <source>
        <strain evidence="3 5">CGMCC 1.7071</strain>
    </source>
</reference>
<dbReference type="EMBL" id="FOCV01000042">
    <property type="protein sequence ID" value="SEP14325.1"/>
    <property type="molecule type" value="Genomic_DNA"/>
</dbReference>
<dbReference type="InterPro" id="IPR005079">
    <property type="entry name" value="Peptidase_C45_hydrolase"/>
</dbReference>
<name>A0A1H8VG04_9HYPH</name>
<evidence type="ECO:0000313" key="2">
    <source>
        <dbReference type="EMBL" id="SEI18868.1"/>
    </source>
</evidence>
<dbReference type="GO" id="GO:0016787">
    <property type="term" value="F:hydrolase activity"/>
    <property type="evidence" value="ECO:0007669"/>
    <property type="project" value="UniProtKB-KW"/>
</dbReference>
<evidence type="ECO:0000259" key="1">
    <source>
        <dbReference type="Pfam" id="PF03417"/>
    </source>
</evidence>
<sequence length="346" mass="39221">MPCEWPQKVHQATRLALPLERFSSYTPVAMDKTFVTAREDRPGEAWLSRFIAGRAEAERWYFGQAASPTPTAKDCRAALLQYMPELVPYYEHACALVGDDEVAHRMLSHYRPAPERYGCSQAVWLGKEGPALVRNFDYPPDIVSDRFEMTAWSRLRVISKAQRPWGGCVDGMTEEGLVASVTLGGSRTQGVGFSIILMIRYILETCHQVNQAVEALCRIPVALSQNVTVLDRSGRYATLFLGPRQRLIISRLKACTNHQRTARPSSSSMARQLIAQQALEDPSTSLSRLTDLFLLPPLYSRRGSHPTLYTAVYRPVEGRVDYVWPGKRWSQRFEDFREGEYTHIYG</sequence>
<dbReference type="Pfam" id="PF03417">
    <property type="entry name" value="AAT"/>
    <property type="match status" value="1"/>
</dbReference>
<organism evidence="2 4">
    <name type="scientific">Rhizobium tibeticum</name>
    <dbReference type="NCBI Taxonomy" id="501024"/>
    <lineage>
        <taxon>Bacteria</taxon>
        <taxon>Pseudomonadati</taxon>
        <taxon>Pseudomonadota</taxon>
        <taxon>Alphaproteobacteria</taxon>
        <taxon>Hyphomicrobiales</taxon>
        <taxon>Rhizobiaceae</taxon>
        <taxon>Rhizobium/Agrobacterium group</taxon>
        <taxon>Rhizobium</taxon>
    </lineage>
</organism>
<dbReference type="STRING" id="501024.RTCCBAU85039_6030"/>
<evidence type="ECO:0000313" key="5">
    <source>
        <dbReference type="Proteomes" id="UP000198939"/>
    </source>
</evidence>
<keyword evidence="5" id="KW-1185">Reference proteome</keyword>
<feature type="domain" description="Peptidase C45 hydrolase" evidence="1">
    <location>
        <begin position="124"/>
        <end position="328"/>
    </location>
</feature>
<reference evidence="2" key="3">
    <citation type="submission" date="2016-10" db="EMBL/GenBank/DDBJ databases">
        <authorList>
            <person name="de Groot N.N."/>
        </authorList>
    </citation>
    <scope>NUCLEOTIDE SEQUENCE [LARGE SCALE GENOMIC DNA]</scope>
    <source>
        <strain evidence="2">CCBAU85039</strain>
    </source>
</reference>
<evidence type="ECO:0000313" key="3">
    <source>
        <dbReference type="EMBL" id="SEP14325.1"/>
    </source>
</evidence>
<dbReference type="Proteomes" id="UP000183063">
    <property type="component" value="Unassembled WGS sequence"/>
</dbReference>
<dbReference type="InterPro" id="IPR047794">
    <property type="entry name" value="C45_proenzyme-like"/>
</dbReference>
<dbReference type="EMBL" id="FNXB01000053">
    <property type="protein sequence ID" value="SEI18868.1"/>
    <property type="molecule type" value="Genomic_DNA"/>
</dbReference>
<evidence type="ECO:0000313" key="4">
    <source>
        <dbReference type="Proteomes" id="UP000183063"/>
    </source>
</evidence>
<dbReference type="AlphaFoldDB" id="A0A1H8VG04"/>
<dbReference type="Proteomes" id="UP000198939">
    <property type="component" value="Unassembled WGS sequence"/>
</dbReference>
<proteinExistence type="predicted"/>